<accession>A0AAE3QSG7</accession>
<sequence>MNSFDTFSQLHQNSTPLLLGNIWDVHSALLFEANGYKAIGTSSQAIAKTFGYEDGENIPFETLFLIAKRVTEVVKIPFSVDLEGGYGRTIDGIIENITKLHAIGVAGINLEDSIPGATRQMLPTDEFQKTLSTIANYLNRNNMKIFLNIRTDGFLLGMKTALKETLSRLKSYEEAGANGIFVPCITQSNDISEVVKATTLPVNVMCMPTLPSFEDLQKLGVKRISMGPFTTMYVHKQTEEAIHSIQQNNSFSILF</sequence>
<dbReference type="PANTHER" id="PTHR42905:SF16">
    <property type="entry name" value="CARBOXYPHOSPHONOENOLPYRUVATE PHOSPHONOMUTASE-LIKE PROTEIN (AFU_ORTHOLOGUE AFUA_5G07230)"/>
    <property type="match status" value="1"/>
</dbReference>
<dbReference type="CDD" id="cd00377">
    <property type="entry name" value="ICL_PEPM"/>
    <property type="match status" value="1"/>
</dbReference>
<keyword evidence="1" id="KW-0456">Lyase</keyword>
<reference evidence="1" key="1">
    <citation type="submission" date="2023-05" db="EMBL/GenBank/DDBJ databases">
        <authorList>
            <person name="Zhang X."/>
        </authorList>
    </citation>
    <scope>NUCLEOTIDE SEQUENCE</scope>
    <source>
        <strain evidence="1">YF14B1</strain>
    </source>
</reference>
<dbReference type="InterPro" id="IPR040442">
    <property type="entry name" value="Pyrv_kinase-like_dom_sf"/>
</dbReference>
<name>A0AAE3QSG7_9BACT</name>
<gene>
    <name evidence="1" type="ORF">QNI16_15235</name>
</gene>
<proteinExistence type="predicted"/>
<dbReference type="PANTHER" id="PTHR42905">
    <property type="entry name" value="PHOSPHOENOLPYRUVATE CARBOXYLASE"/>
    <property type="match status" value="1"/>
</dbReference>
<dbReference type="RefSeq" id="WP_313980202.1">
    <property type="nucleotide sequence ID" value="NZ_JASJOS010000006.1"/>
</dbReference>
<dbReference type="AlphaFoldDB" id="A0AAE3QSG7"/>
<comment type="caution">
    <text evidence="1">The sequence shown here is derived from an EMBL/GenBank/DDBJ whole genome shotgun (WGS) entry which is preliminary data.</text>
</comment>
<dbReference type="InterPro" id="IPR039556">
    <property type="entry name" value="ICL/PEPM"/>
</dbReference>
<dbReference type="Proteomes" id="UP001241110">
    <property type="component" value="Unassembled WGS sequence"/>
</dbReference>
<dbReference type="GO" id="GO:0016829">
    <property type="term" value="F:lyase activity"/>
    <property type="evidence" value="ECO:0007669"/>
    <property type="project" value="UniProtKB-KW"/>
</dbReference>
<dbReference type="InterPro" id="IPR015813">
    <property type="entry name" value="Pyrv/PenolPyrv_kinase-like_dom"/>
</dbReference>
<dbReference type="EMBL" id="JASJOS010000006">
    <property type="protein sequence ID" value="MDJ1481853.1"/>
    <property type="molecule type" value="Genomic_DNA"/>
</dbReference>
<protein>
    <submittedName>
        <fullName evidence="1">Isocitrate lyase/phosphoenolpyruvate mutase family protein</fullName>
    </submittedName>
</protein>
<dbReference type="Pfam" id="PF13714">
    <property type="entry name" value="PEP_mutase"/>
    <property type="match status" value="1"/>
</dbReference>
<organism evidence="1 2">
    <name type="scientific">Xanthocytophaga flava</name>
    <dbReference type="NCBI Taxonomy" id="3048013"/>
    <lineage>
        <taxon>Bacteria</taxon>
        <taxon>Pseudomonadati</taxon>
        <taxon>Bacteroidota</taxon>
        <taxon>Cytophagia</taxon>
        <taxon>Cytophagales</taxon>
        <taxon>Rhodocytophagaceae</taxon>
        <taxon>Xanthocytophaga</taxon>
    </lineage>
</organism>
<evidence type="ECO:0000313" key="2">
    <source>
        <dbReference type="Proteomes" id="UP001241110"/>
    </source>
</evidence>
<evidence type="ECO:0000313" key="1">
    <source>
        <dbReference type="EMBL" id="MDJ1481853.1"/>
    </source>
</evidence>
<dbReference type="SUPFAM" id="SSF51621">
    <property type="entry name" value="Phosphoenolpyruvate/pyruvate domain"/>
    <property type="match status" value="1"/>
</dbReference>
<dbReference type="Gene3D" id="3.20.20.60">
    <property type="entry name" value="Phosphoenolpyruvate-binding domains"/>
    <property type="match status" value="1"/>
</dbReference>